<comment type="caution">
    <text evidence="4">The sequence shown here is derived from an EMBL/GenBank/DDBJ whole genome shotgun (WGS) entry which is preliminary data.</text>
</comment>
<dbReference type="GO" id="GO:0003700">
    <property type="term" value="F:DNA-binding transcription factor activity"/>
    <property type="evidence" value="ECO:0007669"/>
    <property type="project" value="TreeGrafter"/>
</dbReference>
<dbReference type="PROSITE" id="PS01332">
    <property type="entry name" value="HTH_RRF2_1"/>
    <property type="match status" value="1"/>
</dbReference>
<dbReference type="InterPro" id="IPR036388">
    <property type="entry name" value="WH-like_DNA-bd_sf"/>
</dbReference>
<dbReference type="Gene3D" id="1.10.10.10">
    <property type="entry name" value="Winged helix-like DNA-binding domain superfamily/Winged helix DNA-binding domain"/>
    <property type="match status" value="1"/>
</dbReference>
<keyword evidence="5" id="KW-1185">Reference proteome</keyword>
<evidence type="ECO:0000313" key="4">
    <source>
        <dbReference type="EMBL" id="MBA2872282.1"/>
    </source>
</evidence>
<dbReference type="Proteomes" id="UP000580891">
    <property type="component" value="Unassembled WGS sequence"/>
</dbReference>
<comment type="cofactor">
    <cofactor evidence="2">
        <name>[2Fe-2S] cluster</name>
        <dbReference type="ChEBI" id="CHEBI:190135"/>
    </cofactor>
</comment>
<dbReference type="InterPro" id="IPR036390">
    <property type="entry name" value="WH_DNA-bd_sf"/>
</dbReference>
<protein>
    <recommendedName>
        <fullName evidence="3">HTH-type transcriptional regulator NsrR</fullName>
    </recommendedName>
</protein>
<dbReference type="InterPro" id="IPR000944">
    <property type="entry name" value="Tscrpt_reg_Rrf2"/>
</dbReference>
<dbReference type="AlphaFoldDB" id="A0A7V9Z1B5"/>
<dbReference type="RefSeq" id="WP_181538061.1">
    <property type="nucleotide sequence ID" value="NZ_JACDUU010000006.1"/>
</dbReference>
<evidence type="ECO:0000256" key="1">
    <source>
        <dbReference type="ARBA" id="ARBA00023125"/>
    </source>
</evidence>
<dbReference type="InterPro" id="IPR030489">
    <property type="entry name" value="TR_Rrf2-type_CS"/>
</dbReference>
<dbReference type="SUPFAM" id="SSF46785">
    <property type="entry name" value="Winged helix' DNA-binding domain"/>
    <property type="match status" value="1"/>
</dbReference>
<dbReference type="GO" id="GO:0005829">
    <property type="term" value="C:cytosol"/>
    <property type="evidence" value="ECO:0007669"/>
    <property type="project" value="TreeGrafter"/>
</dbReference>
<sequence>MHLTTYTDFSLRVLLYLGALEEGEKTSIKEISQTFLISENHLSKIVYELGKIGLIETIRGRNGGIRLAKSPSEINIGWVVRQTEDNLSLVECFGGRGNNCIVTPVCHLKHIFHEALQAFLKVLDSYTLADLLQNKDDLKKLFTTALDMNKSI</sequence>
<dbReference type="Pfam" id="PF02082">
    <property type="entry name" value="Rrf2"/>
    <property type="match status" value="1"/>
</dbReference>
<gene>
    <name evidence="4" type="ORF">HNQ85_002591</name>
</gene>
<keyword evidence="1" id="KW-0238">DNA-binding</keyword>
<dbReference type="EMBL" id="JACDUU010000006">
    <property type="protein sequence ID" value="MBA2872282.1"/>
    <property type="molecule type" value="Genomic_DNA"/>
</dbReference>
<reference evidence="4 5" key="1">
    <citation type="submission" date="2020-07" db="EMBL/GenBank/DDBJ databases">
        <title>Genomic Encyclopedia of Type Strains, Phase IV (KMG-IV): sequencing the most valuable type-strain genomes for metagenomic binning, comparative biology and taxonomic classification.</title>
        <authorList>
            <person name="Goeker M."/>
        </authorList>
    </citation>
    <scope>NUCLEOTIDE SEQUENCE [LARGE SCALE GENOMIC DNA]</scope>
    <source>
        <strain evidence="4 5">DSM 25220</strain>
    </source>
</reference>
<accession>A0A7V9Z1B5</accession>
<dbReference type="PANTHER" id="PTHR33221">
    <property type="entry name" value="WINGED HELIX-TURN-HELIX TRANSCRIPTIONAL REGULATOR, RRF2 FAMILY"/>
    <property type="match status" value="1"/>
</dbReference>
<dbReference type="NCBIfam" id="TIGR00738">
    <property type="entry name" value="rrf2_super"/>
    <property type="match status" value="1"/>
</dbReference>
<proteinExistence type="predicted"/>
<evidence type="ECO:0000256" key="3">
    <source>
        <dbReference type="ARBA" id="ARBA00040173"/>
    </source>
</evidence>
<dbReference type="PROSITE" id="PS51197">
    <property type="entry name" value="HTH_RRF2_2"/>
    <property type="match status" value="1"/>
</dbReference>
<name>A0A7V9Z1B5_9BACL</name>
<dbReference type="PANTHER" id="PTHR33221:SF4">
    <property type="entry name" value="HTH-TYPE TRANSCRIPTIONAL REPRESSOR NSRR"/>
    <property type="match status" value="1"/>
</dbReference>
<evidence type="ECO:0000313" key="5">
    <source>
        <dbReference type="Proteomes" id="UP000580891"/>
    </source>
</evidence>
<evidence type="ECO:0000256" key="2">
    <source>
        <dbReference type="ARBA" id="ARBA00034078"/>
    </source>
</evidence>
<dbReference type="GO" id="GO:0003677">
    <property type="term" value="F:DNA binding"/>
    <property type="evidence" value="ECO:0007669"/>
    <property type="project" value="UniProtKB-KW"/>
</dbReference>
<organism evidence="4 5">
    <name type="scientific">[Anoxybacillus] calidus</name>
    <dbReference type="NCBI Taxonomy" id="575178"/>
    <lineage>
        <taxon>Bacteria</taxon>
        <taxon>Bacillati</taxon>
        <taxon>Bacillota</taxon>
        <taxon>Bacilli</taxon>
        <taxon>Bacillales</taxon>
        <taxon>Anoxybacillaceae</taxon>
        <taxon>Paranoxybacillus</taxon>
    </lineage>
</organism>